<reference evidence="3" key="1">
    <citation type="journal article" date="2019" name="Int. J. Syst. Evol. Microbiol.">
        <title>The Global Catalogue of Microorganisms (GCM) 10K type strain sequencing project: providing services to taxonomists for standard genome sequencing and annotation.</title>
        <authorList>
            <consortium name="The Broad Institute Genomics Platform"/>
            <consortium name="The Broad Institute Genome Sequencing Center for Infectious Disease"/>
            <person name="Wu L."/>
            <person name="Ma J."/>
        </authorList>
    </citation>
    <scope>NUCLEOTIDE SEQUENCE [LARGE SCALE GENOMIC DNA]</scope>
    <source>
        <strain evidence="3">JCM 17759</strain>
    </source>
</reference>
<keyword evidence="3" id="KW-1185">Reference proteome</keyword>
<proteinExistence type="predicted"/>
<accession>A0ABP8N0C0</accession>
<dbReference type="Pfam" id="PF00963">
    <property type="entry name" value="Cohesin"/>
    <property type="match status" value="1"/>
</dbReference>
<comment type="caution">
    <text evidence="2">The sequence shown here is derived from an EMBL/GenBank/DDBJ whole genome shotgun (WGS) entry which is preliminary data.</text>
</comment>
<sequence length="248" mass="26122">MPSAIVDSVPEISTAVEVSTPVEVSGAQGVRAAEVRIQFDPAEVTTDATRIQAGSVWNGRGTVIANVDEHAGTIVAFVYSTKPVAHDEGGLIDIGFAVKQDRPSPKPIEIDLQQVRLNEGQISLAEPPIVGADASDGKIVTRASESVTHVTRVDERSSESWANHWGNRPLIHDEPCPWPGGPNAEVVSPQSYVPVSLVGRSDFSRPGSASRFAARAIDSVAPPTALPYGPLQPHVVDQAFADSGLAGQ</sequence>
<name>A0ABP8N0C0_9BACT</name>
<protein>
    <recommendedName>
        <fullName evidence="1">Cohesin domain-containing protein</fullName>
    </recommendedName>
</protein>
<evidence type="ECO:0000313" key="2">
    <source>
        <dbReference type="EMBL" id="GAA4458315.1"/>
    </source>
</evidence>
<dbReference type="Gene3D" id="2.60.40.680">
    <property type="match status" value="1"/>
</dbReference>
<dbReference type="Proteomes" id="UP001500840">
    <property type="component" value="Unassembled WGS sequence"/>
</dbReference>
<dbReference type="EMBL" id="BAABGA010000046">
    <property type="protein sequence ID" value="GAA4458315.1"/>
    <property type="molecule type" value="Genomic_DNA"/>
</dbReference>
<evidence type="ECO:0000259" key="1">
    <source>
        <dbReference type="Pfam" id="PF00963"/>
    </source>
</evidence>
<gene>
    <name evidence="2" type="ORF">GCM10023156_36270</name>
</gene>
<feature type="domain" description="Cohesin" evidence="1">
    <location>
        <begin position="17"/>
        <end position="103"/>
    </location>
</feature>
<organism evidence="2 3">
    <name type="scientific">Novipirellula rosea</name>
    <dbReference type="NCBI Taxonomy" id="1031540"/>
    <lineage>
        <taxon>Bacteria</taxon>
        <taxon>Pseudomonadati</taxon>
        <taxon>Planctomycetota</taxon>
        <taxon>Planctomycetia</taxon>
        <taxon>Pirellulales</taxon>
        <taxon>Pirellulaceae</taxon>
        <taxon>Novipirellula</taxon>
    </lineage>
</organism>
<evidence type="ECO:0000313" key="3">
    <source>
        <dbReference type="Proteomes" id="UP001500840"/>
    </source>
</evidence>
<dbReference type="InterPro" id="IPR002102">
    <property type="entry name" value="Cohesin_dom"/>
</dbReference>